<dbReference type="KEGG" id="flt:Sv326_1073"/>
<gene>
    <name evidence="8" type="primary">purL</name>
    <name evidence="12" type="ORF">Sv326_1073</name>
</gene>
<dbReference type="PANTHER" id="PTHR43555">
    <property type="entry name" value="PHOSPHORIBOSYLFORMYLGLYCINAMIDINE SYNTHASE SUBUNIT PURL"/>
    <property type="match status" value="1"/>
</dbReference>
<dbReference type="InterPro" id="IPR036921">
    <property type="entry name" value="PurM-like_N_sf"/>
</dbReference>
<feature type="domain" description="Phosphoribosylformylglycinamidine synthase linker" evidence="11">
    <location>
        <begin position="25"/>
        <end position="74"/>
    </location>
</feature>
<dbReference type="Gene3D" id="1.10.8.750">
    <property type="entry name" value="Phosphoribosylformylglycinamidine synthase, linker domain"/>
    <property type="match status" value="1"/>
</dbReference>
<evidence type="ECO:0000256" key="7">
    <source>
        <dbReference type="ARBA" id="ARBA00022842"/>
    </source>
</evidence>
<dbReference type="SUPFAM" id="SSF56042">
    <property type="entry name" value="PurM C-terminal domain-like"/>
    <property type="match status" value="2"/>
</dbReference>
<dbReference type="SUPFAM" id="SSF55326">
    <property type="entry name" value="PurM N-terminal domain-like"/>
    <property type="match status" value="2"/>
</dbReference>
<dbReference type="EMBL" id="CP058998">
    <property type="protein sequence ID" value="QLJ53248.1"/>
    <property type="molecule type" value="Genomic_DNA"/>
</dbReference>
<dbReference type="AlphaFoldDB" id="A0A7D5XM95"/>
<keyword evidence="2 8" id="KW-0436">Ligase</keyword>
<comment type="pathway">
    <text evidence="8">Purine metabolism; IMP biosynthesis via de novo pathway; 5-amino-1-(5-phospho-D-ribosyl)imidazole from N(2)-formyl-N(1)-(5-phospho-D-ribosyl)glycinamide: step 1/2.</text>
</comment>
<dbReference type="GO" id="GO:0000287">
    <property type="term" value="F:magnesium ion binding"/>
    <property type="evidence" value="ECO:0007669"/>
    <property type="project" value="UniProtKB-UniRule"/>
</dbReference>
<dbReference type="Proteomes" id="UP000510821">
    <property type="component" value="Chromosome"/>
</dbReference>
<protein>
    <recommendedName>
        <fullName evidence="8">Phosphoribosylformylglycinamidine synthase subunit PurL</fullName>
        <shortName evidence="8">FGAM synthase</shortName>
        <ecNumber evidence="8">6.3.5.3</ecNumber>
    </recommendedName>
    <alternativeName>
        <fullName evidence="8">Formylglycinamide ribonucleotide amidotransferase subunit II</fullName>
        <shortName evidence="8">FGAR amidotransferase II</shortName>
        <shortName evidence="8">FGAR-AT II</shortName>
    </alternativeName>
    <alternativeName>
        <fullName evidence="8">Glutamine amidotransferase PurL</fullName>
    </alternativeName>
    <alternativeName>
        <fullName evidence="8">Phosphoribosylformylglycinamidine synthase subunit II</fullName>
    </alternativeName>
</protein>
<dbReference type="CDD" id="cd02204">
    <property type="entry name" value="PurL_repeat2"/>
    <property type="match status" value="1"/>
</dbReference>
<feature type="binding site" evidence="8">
    <location>
        <position position="316"/>
    </location>
    <ligand>
        <name>Mg(2+)</name>
        <dbReference type="ChEBI" id="CHEBI:18420"/>
        <label>2</label>
    </ligand>
</feature>
<dbReference type="GO" id="GO:0006189">
    <property type="term" value="P:'de novo' IMP biosynthetic process"/>
    <property type="evidence" value="ECO:0007669"/>
    <property type="project" value="UniProtKB-UniRule"/>
</dbReference>
<comment type="caution">
    <text evidence="8">Lacks conserved residue(s) required for the propagation of feature annotation.</text>
</comment>
<dbReference type="Gene3D" id="3.30.1330.10">
    <property type="entry name" value="PurM-like, N-terminal domain"/>
    <property type="match status" value="2"/>
</dbReference>
<keyword evidence="7 8" id="KW-0460">Magnesium</keyword>
<evidence type="ECO:0000256" key="3">
    <source>
        <dbReference type="ARBA" id="ARBA00022723"/>
    </source>
</evidence>
<dbReference type="InterPro" id="IPR010074">
    <property type="entry name" value="PRibForGlyAmidine_synth_PurL"/>
</dbReference>
<reference evidence="13" key="1">
    <citation type="submission" date="2020-07" db="EMBL/GenBank/DDBJ databases">
        <title>Metabolic diversity and evolutionary history of the archaeal phylum ###Micrarchaeota### uncovered from a freshwater lake metagenome.</title>
        <authorList>
            <person name="Kadnikov V.V."/>
            <person name="Savvichev A.S."/>
            <person name="Mardanov A.V."/>
            <person name="Beletsky A.V."/>
            <person name="Chupakov A.V."/>
            <person name="Kokryatskaya N.M."/>
            <person name="Pimenov N.V."/>
            <person name="Ravin N.V."/>
        </authorList>
    </citation>
    <scope>NUCLEOTIDE SEQUENCE [LARGE SCALE GENOMIC DNA]</scope>
</reference>
<comment type="subcellular location">
    <subcellularLocation>
        <location evidence="8">Cytoplasm</location>
    </subcellularLocation>
</comment>
<dbReference type="HAMAP" id="MF_00420">
    <property type="entry name" value="PurL_2"/>
    <property type="match status" value="1"/>
</dbReference>
<feature type="binding site" evidence="8">
    <location>
        <position position="131"/>
    </location>
    <ligand>
        <name>ATP</name>
        <dbReference type="ChEBI" id="CHEBI:30616"/>
    </ligand>
</feature>
<evidence type="ECO:0000313" key="12">
    <source>
        <dbReference type="EMBL" id="QLJ53248.1"/>
    </source>
</evidence>
<dbReference type="GO" id="GO:0004642">
    <property type="term" value="F:phosphoribosylformylglycinamidine synthase activity"/>
    <property type="evidence" value="ECO:0007669"/>
    <property type="project" value="UniProtKB-UniRule"/>
</dbReference>
<dbReference type="EC" id="6.3.5.3" evidence="8"/>
<evidence type="ECO:0000256" key="6">
    <source>
        <dbReference type="ARBA" id="ARBA00022840"/>
    </source>
</evidence>
<evidence type="ECO:0000256" key="2">
    <source>
        <dbReference type="ARBA" id="ARBA00022598"/>
    </source>
</evidence>
<keyword evidence="4 8" id="KW-0547">Nucleotide-binding</keyword>
<dbReference type="PANTHER" id="PTHR43555:SF1">
    <property type="entry name" value="PHOSPHORIBOSYLFORMYLGLYCINAMIDINE SYNTHASE SUBUNIT PURL"/>
    <property type="match status" value="1"/>
</dbReference>
<comment type="subunit">
    <text evidence="8">Monomer. Part of the FGAM synthase complex composed of 1 PurL, 1 PurQ and 2 PurS subunits.</text>
</comment>
<dbReference type="NCBIfam" id="TIGR01736">
    <property type="entry name" value="FGAM_synth_II"/>
    <property type="match status" value="1"/>
</dbReference>
<dbReference type="InterPro" id="IPR010918">
    <property type="entry name" value="PurM-like_C_dom"/>
</dbReference>
<dbReference type="Pfam" id="PF02769">
    <property type="entry name" value="AIRS_C"/>
    <property type="match status" value="2"/>
</dbReference>
<keyword evidence="6 8" id="KW-0067">ATP-binding</keyword>
<evidence type="ECO:0000313" key="13">
    <source>
        <dbReference type="Proteomes" id="UP000510821"/>
    </source>
</evidence>
<name>A0A7D5XM95_FERL1</name>
<accession>A0A7D5XM95</accession>
<dbReference type="UniPathway" id="UPA00074">
    <property type="reaction ID" value="UER00128"/>
</dbReference>
<comment type="similarity">
    <text evidence="8">Belongs to the FGAMS family.</text>
</comment>
<evidence type="ECO:0000259" key="9">
    <source>
        <dbReference type="Pfam" id="PF00586"/>
    </source>
</evidence>
<feature type="active site" description="Proton acceptor" evidence="8">
    <location>
        <position position="135"/>
    </location>
</feature>
<dbReference type="Gene3D" id="3.90.650.10">
    <property type="entry name" value="PurM-like C-terminal domain"/>
    <property type="match status" value="2"/>
</dbReference>
<evidence type="ECO:0000256" key="5">
    <source>
        <dbReference type="ARBA" id="ARBA00022755"/>
    </source>
</evidence>
<keyword evidence="1 8" id="KW-0963">Cytoplasm</keyword>
<proteinExistence type="inferred from homology"/>
<comment type="function">
    <text evidence="8">Part of the phosphoribosylformylglycinamidine synthase complex involved in the purines biosynthetic pathway. Catalyzes the ATP-dependent conversion of formylglycinamide ribonucleotide (FGAR) and glutamine to yield formylglycinamidine ribonucleotide (FGAM) and glutamate. The FGAM synthase complex is composed of three subunits. PurQ produces an ammonia molecule by converting glutamine to glutamate. PurL transfers the ammonia molecule to FGAR to form FGAM in an ATP-dependent manner. PurS interacts with PurQ and PurL and is thought to assist in the transfer of the ammonia molecule from PurQ to PurL.</text>
</comment>
<feature type="domain" description="PurM-like C-terminal" evidence="10">
    <location>
        <begin position="622"/>
        <end position="761"/>
    </location>
</feature>
<feature type="domain" description="PurM-like N-terminal" evidence="9">
    <location>
        <begin position="115"/>
        <end position="237"/>
    </location>
</feature>
<feature type="domain" description="PurM-like N-terminal" evidence="9">
    <location>
        <begin position="491"/>
        <end position="609"/>
    </location>
</feature>
<feature type="binding site" evidence="8">
    <location>
        <position position="584"/>
    </location>
    <ligand>
        <name>ATP</name>
        <dbReference type="ChEBI" id="CHEBI:30616"/>
    </ligand>
</feature>
<evidence type="ECO:0000259" key="10">
    <source>
        <dbReference type="Pfam" id="PF02769"/>
    </source>
</evidence>
<feature type="binding site" evidence="8">
    <location>
        <position position="157"/>
    </location>
    <ligand>
        <name>Mg(2+)</name>
        <dbReference type="ChEBI" id="CHEBI:18420"/>
        <label>2</label>
    </ligand>
</feature>
<feature type="active site" evidence="8">
    <location>
        <position position="70"/>
    </location>
</feature>
<dbReference type="InterPro" id="IPR036676">
    <property type="entry name" value="PurM-like_C_sf"/>
</dbReference>
<dbReference type="CDD" id="cd02203">
    <property type="entry name" value="PurL_repeat1"/>
    <property type="match status" value="1"/>
</dbReference>
<dbReference type="InterPro" id="IPR041609">
    <property type="entry name" value="PurL_linker"/>
</dbReference>
<dbReference type="Pfam" id="PF00586">
    <property type="entry name" value="AIRS"/>
    <property type="match status" value="2"/>
</dbReference>
<evidence type="ECO:0000256" key="4">
    <source>
        <dbReference type="ARBA" id="ARBA00022741"/>
    </source>
</evidence>
<feature type="binding site" evidence="8">
    <location>
        <position position="288"/>
    </location>
    <ligand>
        <name>substrate</name>
    </ligand>
</feature>
<organism evidence="12 13">
    <name type="scientific">Fermentimicrarchaeum limneticum</name>
    <dbReference type="NCBI Taxonomy" id="2795018"/>
    <lineage>
        <taxon>Archaea</taxon>
        <taxon>Candidatus Micrarchaeota</taxon>
        <taxon>Candidatus Fermentimicrarchaeales</taxon>
        <taxon>Candidatus Fermentimicrarchaeaceae</taxon>
        <taxon>Candidatus Fermentimicrarchaeum</taxon>
    </lineage>
</organism>
<sequence length="788" mass="86512">MLCGKSDFPFTLYFIKIREASDPELRRISSERSLSLDLGEMRRIREHYRKLGRDATDVELEMIAQIWSEHCCHKTLRGDFKDSKGRMVASKLLKNTIMKATKDLNFSWCKLVFKDNAGIVDFDGRHSLAFKVETHNHPSALEPFGGASTGVGGVIRDILGVWADPIANTDVLCFAPLDFPEKKIPKGIKQPRYLYNGVVAGIGAYGNNMGIPTVNGSIHFDESYLGNPLVYCGCLGLLPMKKFVKNTKPGDCILLAGGRTGKDGIHGVTFASAELTETSEELSRSAVQIGDPIEEEKLKRALLRVRDEGFASAITDLGGGGVSCAVSEMAERSGCGASVELDNVPLKYPMDAPWEIWVSESQERMLLSVPENKVEKALQAFEDEDVEATVIGRFNDSKQIFVLYKDKPVANLSNHFLYELPVATTIVRKPKTRQKEPDFKQPKNLGEILLKLLSLPCTASKESVIRTYDHEVKGHTVVKPLQGEFLDGPGDACVLKPLPGSWKGVALSNGFNPNYGKIDCYAMAASAVDEAIRNNIAVGGRRIALLDNFCWGPPKKPELAYGLVEACNACRDMALAFKTPFISGKDSLYNEYAGRPITPSLLISALGIVPDVRKTITMDAKKAGSLIYLIGETRRELGGSSYYSLFKQLGASVPRVNPTKARVIFSKVTSAIDRGMLLSCHDLSEGGLGVAAAEMAFSGNTGMELDLGQLNSKERSDFLLFSESNSRFLIEISPAKQKSFEKLMRGVPFSRIGRTTNLKQFVVLGANGDVLIAEQLDKLRNTWKEPLK</sequence>
<feature type="binding site" evidence="8">
    <location>
        <position position="133"/>
    </location>
    <ligand>
        <name>Mg(2+)</name>
        <dbReference type="ChEBI" id="CHEBI:18420"/>
        <label>1</label>
    </ligand>
</feature>
<dbReference type="GO" id="GO:0005737">
    <property type="term" value="C:cytoplasm"/>
    <property type="evidence" value="ECO:0007669"/>
    <property type="project" value="UniProtKB-SubCell"/>
</dbReference>
<comment type="catalytic activity">
    <reaction evidence="8">
        <text>N(2)-formyl-N(1)-(5-phospho-beta-D-ribosyl)glycinamide + L-glutamine + ATP + H2O = 2-formamido-N(1)-(5-O-phospho-beta-D-ribosyl)acetamidine + L-glutamate + ADP + phosphate + H(+)</text>
        <dbReference type="Rhea" id="RHEA:17129"/>
        <dbReference type="ChEBI" id="CHEBI:15377"/>
        <dbReference type="ChEBI" id="CHEBI:15378"/>
        <dbReference type="ChEBI" id="CHEBI:29985"/>
        <dbReference type="ChEBI" id="CHEBI:30616"/>
        <dbReference type="ChEBI" id="CHEBI:43474"/>
        <dbReference type="ChEBI" id="CHEBI:58359"/>
        <dbReference type="ChEBI" id="CHEBI:147286"/>
        <dbReference type="ChEBI" id="CHEBI:147287"/>
        <dbReference type="ChEBI" id="CHEBI:456216"/>
        <dbReference type="EC" id="6.3.5.3"/>
    </reaction>
</comment>
<dbReference type="Pfam" id="PF18072">
    <property type="entry name" value="FGAR-AT_linker"/>
    <property type="match status" value="1"/>
</dbReference>
<feature type="binding site" evidence="8">
    <location>
        <position position="156"/>
    </location>
    <ligand>
        <name>substrate</name>
    </ligand>
</feature>
<evidence type="ECO:0000256" key="1">
    <source>
        <dbReference type="ARBA" id="ARBA00022490"/>
    </source>
</evidence>
<feature type="domain" description="PurM-like C-terminal" evidence="10">
    <location>
        <begin position="248"/>
        <end position="403"/>
    </location>
</feature>
<keyword evidence="3 8" id="KW-0479">Metal-binding</keyword>
<evidence type="ECO:0000256" key="8">
    <source>
        <dbReference type="HAMAP-Rule" id="MF_00420"/>
    </source>
</evidence>
<feature type="binding site" evidence="8">
    <location>
        <begin position="360"/>
        <end position="362"/>
    </location>
    <ligand>
        <name>substrate</name>
    </ligand>
</feature>
<feature type="binding site" evidence="8">
    <location>
        <position position="547"/>
    </location>
    <ligand>
        <name>ATP</name>
        <dbReference type="ChEBI" id="CHEBI:30616"/>
    </ligand>
</feature>
<keyword evidence="5 8" id="KW-0658">Purine biosynthesis</keyword>
<feature type="binding site" evidence="8">
    <location>
        <position position="587"/>
    </location>
    <ligand>
        <name>substrate</name>
    </ligand>
</feature>
<dbReference type="InterPro" id="IPR016188">
    <property type="entry name" value="PurM-like_N"/>
</dbReference>
<evidence type="ECO:0000259" key="11">
    <source>
        <dbReference type="Pfam" id="PF18072"/>
    </source>
</evidence>
<dbReference type="GO" id="GO:0005524">
    <property type="term" value="F:ATP binding"/>
    <property type="evidence" value="ECO:0007669"/>
    <property type="project" value="UniProtKB-UniRule"/>
</dbReference>